<protein>
    <recommendedName>
        <fullName evidence="12">Amine oxidase</fullName>
        <ecNumber evidence="12">1.4.3.-</ecNumber>
    </recommendedName>
</protein>
<dbReference type="InterPro" id="IPR002937">
    <property type="entry name" value="Amino_oxidase"/>
</dbReference>
<dbReference type="AlphaFoldDB" id="A0A455R3Z4"/>
<dbReference type="EC" id="1.4.3.-" evidence="12"/>
<evidence type="ECO:0000256" key="1">
    <source>
        <dbReference type="ARBA" id="ARBA00001974"/>
    </source>
</evidence>
<proteinExistence type="evidence at transcript level"/>
<evidence type="ECO:0000256" key="2">
    <source>
        <dbReference type="ARBA" id="ARBA00004170"/>
    </source>
</evidence>
<keyword evidence="12" id="KW-1133">Transmembrane helix</keyword>
<evidence type="ECO:0000256" key="7">
    <source>
        <dbReference type="ARBA" id="ARBA00022904"/>
    </source>
</evidence>
<feature type="binding site" evidence="11">
    <location>
        <position position="555"/>
    </location>
    <ligand>
        <name>substrate</name>
    </ligand>
</feature>
<evidence type="ECO:0000256" key="5">
    <source>
        <dbReference type="ARBA" id="ARBA00006046"/>
    </source>
</evidence>
<dbReference type="NCBIfam" id="TIGR02731">
    <property type="entry name" value="phytoene_desat"/>
    <property type="match status" value="1"/>
</dbReference>
<evidence type="ECO:0000256" key="9">
    <source>
        <dbReference type="ARBA" id="ARBA00023136"/>
    </source>
</evidence>
<comment type="catalytic activity">
    <reaction evidence="10">
        <text>2 a plastoquinone + 15-cis-phytoene = 9,9',15-tri-cis-zeta-carotene + 2 a plastoquinol</text>
        <dbReference type="Rhea" id="RHEA:30287"/>
        <dbReference type="Rhea" id="RHEA-COMP:9561"/>
        <dbReference type="Rhea" id="RHEA-COMP:9562"/>
        <dbReference type="ChEBI" id="CHEBI:17757"/>
        <dbReference type="ChEBI" id="CHEBI:27787"/>
        <dbReference type="ChEBI" id="CHEBI:48717"/>
        <dbReference type="ChEBI" id="CHEBI:62192"/>
        <dbReference type="EC" id="1.3.5.5"/>
    </reaction>
</comment>
<dbReference type="SUPFAM" id="SSF51905">
    <property type="entry name" value="FAD/NAD(P)-binding domain"/>
    <property type="match status" value="1"/>
</dbReference>
<keyword evidence="8 12" id="KW-0560">Oxidoreductase</keyword>
<keyword evidence="12" id="KW-0274">FAD</keyword>
<dbReference type="GO" id="GO:0016020">
    <property type="term" value="C:membrane"/>
    <property type="evidence" value="ECO:0007669"/>
    <property type="project" value="UniProtKB-SubCell"/>
</dbReference>
<sequence>MEPLLPCSSPNSHPNYHVLAVFGLTVALGTTLTVCNFLPTFYFVPRPTLSRTANVPWVVVQPPSNHLHLTQADGLGQPMSPSSEAPSFSVRQPGSDVRPVLALFGVGALLAGLSLKLLQPSSRQVVAAQEDLAMAATTGRTSAVGPLRTTALAEARRNPTALRAANPAASGDYPYPSQVKNTDNYRQATALSKKFLADAANPAIPKKKVAIIGGGLSGLACAKYLVDAGHEPVVYEARNVLGGKVSAWQDADGDWVETGLHIFFGAYPNVMNLFAELGIEDRLQWKIHQMIFAMQELPGEFTTFDFVPGIPAPFNFALAILMNDKMLTLPEKLQCLPALLPMLVEGQEFINRQDELSVLDFMRKYGMPERINTEVFISMAKALDFIDPDKLSMVVVLTAMNRFLNETDGLQMAFLDGNQPDRLCAVEKEWIERKGGKVHTGAPVAEIVTNEDGSVKHLRLRSGEIVVADEYVSAMPVDVFKRYIPEPWSTLSYFRQVDELEGIPVINLHMWFDRKLKQVNHLCFSRSPLLSVYADMSTTCKEYYDSEKSMLELVFAPCSPLAGGTVNWMSQSDEAIINATMGELARLFPLEIAADERWPATKNQGPQGQARLRKFAVVRTPRSVYAAIPGRNKYRPCQVTPISNFTLAGDWTSQKFLGSMEGATLAGKLAAEVVCDRAAGRPYQEYQTKAIQPHIAEGNYSPKKPLGVTGAIENSIAWGGGMEVRSKGAMDEMMANDPAQGVEGRQYIARV</sequence>
<keyword evidence="12" id="KW-0812">Transmembrane</keyword>
<dbReference type="FunFam" id="3.50.50.60:FF:000091">
    <property type="entry name" value="15-cis-phytoene desaturase, chloroplastic/chromoplastic"/>
    <property type="match status" value="1"/>
</dbReference>
<feature type="transmembrane region" description="Helical" evidence="12">
    <location>
        <begin position="20"/>
        <end position="44"/>
    </location>
</feature>
<dbReference type="InterPro" id="IPR014102">
    <property type="entry name" value="Phytoene_desaturase"/>
</dbReference>
<comment type="pathway">
    <text evidence="4">Carotenoid biosynthesis; lycopene biosynthesis.</text>
</comment>
<evidence type="ECO:0000256" key="4">
    <source>
        <dbReference type="ARBA" id="ARBA00004900"/>
    </source>
</evidence>
<comment type="similarity">
    <text evidence="12">Belongs to the flavin monoamine oxidase family.</text>
</comment>
<feature type="domain" description="Amine oxidase" evidence="13">
    <location>
        <begin position="216"/>
        <end position="674"/>
    </location>
</feature>
<dbReference type="Pfam" id="PF01593">
    <property type="entry name" value="Amino_oxidase"/>
    <property type="match status" value="1"/>
</dbReference>
<feature type="binding site" evidence="11">
    <location>
        <begin position="236"/>
        <end position="237"/>
    </location>
    <ligand>
        <name>FAD</name>
        <dbReference type="ChEBI" id="CHEBI:57692"/>
    </ligand>
</feature>
<feature type="binding site" evidence="11">
    <location>
        <position position="217"/>
    </location>
    <ligand>
        <name>FAD</name>
        <dbReference type="ChEBI" id="CHEBI:57692"/>
    </ligand>
</feature>
<evidence type="ECO:0000256" key="3">
    <source>
        <dbReference type="ARBA" id="ARBA00004260"/>
    </source>
</evidence>
<reference evidence="14" key="1">
    <citation type="journal article" date="2019" name="Plant Cell Physiol.">
        <title>Low Temperature Stress Alters the Expression of Phytoene Desaturase Genes (crtP1 and crtP2) and the zeta-Carotene Desaturase Gene (crtQ) Together with the Cellular Carotenoid Content of Euglena gracilis.</title>
        <authorList>
            <person name="Kato S."/>
            <person name="Tanno Y."/>
            <person name="Takaichi S."/>
            <person name="Shinomura T."/>
        </authorList>
    </citation>
    <scope>NUCLEOTIDE SEQUENCE</scope>
    <source>
        <strain evidence="14">Z</strain>
    </source>
</reference>
<evidence type="ECO:0000313" key="14">
    <source>
        <dbReference type="EMBL" id="BBD75423.1"/>
    </source>
</evidence>
<evidence type="ECO:0000256" key="6">
    <source>
        <dbReference type="ARBA" id="ARBA00022746"/>
    </source>
</evidence>
<dbReference type="InterPro" id="IPR036188">
    <property type="entry name" value="FAD/NAD-bd_sf"/>
</dbReference>
<comment type="subcellular location">
    <subcellularLocation>
        <location evidence="2">Membrane</location>
        <topology evidence="2">Peripheral membrane protein</topology>
    </subcellularLocation>
    <subcellularLocation>
        <location evidence="3">Plastid</location>
        <location evidence="3">Chromoplast</location>
    </subcellularLocation>
</comment>
<dbReference type="PANTHER" id="PTHR42923">
    <property type="entry name" value="PROTOPORPHYRINOGEN OXIDASE"/>
    <property type="match status" value="1"/>
</dbReference>
<organism evidence="14">
    <name type="scientific">Euglena gracilis</name>
    <dbReference type="NCBI Taxonomy" id="3039"/>
    <lineage>
        <taxon>Eukaryota</taxon>
        <taxon>Discoba</taxon>
        <taxon>Euglenozoa</taxon>
        <taxon>Euglenida</taxon>
        <taxon>Spirocuta</taxon>
        <taxon>Euglenophyceae</taxon>
        <taxon>Euglenales</taxon>
        <taxon>Euglenaceae</taxon>
        <taxon>Euglena</taxon>
    </lineage>
</organism>
<feature type="binding site" evidence="11">
    <location>
        <position position="444"/>
    </location>
    <ligand>
        <name>FAD</name>
        <dbReference type="ChEBI" id="CHEBI:57692"/>
    </ligand>
</feature>
<dbReference type="UniPathway" id="UPA00803"/>
<evidence type="ECO:0000259" key="13">
    <source>
        <dbReference type="Pfam" id="PF01593"/>
    </source>
</evidence>
<keyword evidence="12" id="KW-0285">Flavoprotein</keyword>
<keyword evidence="7" id="KW-0957">Chromoplast</keyword>
<dbReference type="InterPro" id="IPR001613">
    <property type="entry name" value="Flavin_amine_oxidase"/>
</dbReference>
<dbReference type="EMBL" id="LC380591">
    <property type="protein sequence ID" value="BBD75423.1"/>
    <property type="molecule type" value="mRNA"/>
</dbReference>
<keyword evidence="9 12" id="KW-0472">Membrane</keyword>
<evidence type="ECO:0000256" key="12">
    <source>
        <dbReference type="RuleBase" id="RU362067"/>
    </source>
</evidence>
<dbReference type="PRINTS" id="PR00757">
    <property type="entry name" value="AMINEOXDASEF"/>
</dbReference>
<gene>
    <name evidence="14" type="primary">crtP2</name>
</gene>
<keyword evidence="7" id="KW-0934">Plastid</keyword>
<comment type="similarity">
    <text evidence="5">Belongs to the carotenoid/retinoid oxidoreductase family.</text>
</comment>
<evidence type="ECO:0000256" key="8">
    <source>
        <dbReference type="ARBA" id="ARBA00023002"/>
    </source>
</evidence>
<dbReference type="InterPro" id="IPR050464">
    <property type="entry name" value="Zeta_carotene_desat/Oxidored"/>
</dbReference>
<comment type="cofactor">
    <cofactor evidence="1 12">
        <name>FAD</name>
        <dbReference type="ChEBI" id="CHEBI:57692"/>
    </cofactor>
</comment>
<evidence type="ECO:0000256" key="11">
    <source>
        <dbReference type="PIRSR" id="PIRSR601613-1"/>
    </source>
</evidence>
<dbReference type="PANTHER" id="PTHR42923:SF45">
    <property type="entry name" value="15-CIS-PHYTOENE DESATURASE, CHLOROPLASTIC_CHROMOPLASTIC"/>
    <property type="match status" value="1"/>
</dbReference>
<dbReference type="GO" id="GO:0016166">
    <property type="term" value="F:phytoene dehydrogenase activity"/>
    <property type="evidence" value="ECO:0007669"/>
    <property type="project" value="InterPro"/>
</dbReference>
<keyword evidence="6" id="KW-0125">Carotenoid biosynthesis</keyword>
<dbReference type="GO" id="GO:0016117">
    <property type="term" value="P:carotenoid biosynthetic process"/>
    <property type="evidence" value="ECO:0007669"/>
    <property type="project" value="UniProtKB-KW"/>
</dbReference>
<evidence type="ECO:0000256" key="10">
    <source>
        <dbReference type="ARBA" id="ARBA00049319"/>
    </source>
</evidence>
<accession>A0A455R3Z4</accession>
<dbReference type="Gene3D" id="3.50.50.60">
    <property type="entry name" value="FAD/NAD(P)-binding domain"/>
    <property type="match status" value="1"/>
</dbReference>
<name>A0A455R3Z4_EUGGR</name>